<comment type="caution">
    <text evidence="7">The sequence shown here is derived from an EMBL/GenBank/DDBJ whole genome shotgun (WGS) entry which is preliminary data.</text>
</comment>
<gene>
    <name evidence="7" type="ORF">IM811_015259</name>
</gene>
<dbReference type="GO" id="GO:0005987">
    <property type="term" value="P:sucrose catabolic process"/>
    <property type="evidence" value="ECO:0007669"/>
    <property type="project" value="TreeGrafter"/>
</dbReference>
<keyword evidence="2 4" id="KW-0378">Hydrolase</keyword>
<dbReference type="SUPFAM" id="SSF49899">
    <property type="entry name" value="Concanavalin A-like lectins/glucanases"/>
    <property type="match status" value="1"/>
</dbReference>
<evidence type="ECO:0000313" key="8">
    <source>
        <dbReference type="Proteomes" id="UP000616885"/>
    </source>
</evidence>
<dbReference type="AlphaFoldDB" id="A0A8H7N8H1"/>
<keyword evidence="3 4" id="KW-0326">Glycosidase</keyword>
<dbReference type="Pfam" id="PF00251">
    <property type="entry name" value="Glyco_hydro_32N"/>
    <property type="match status" value="1"/>
</dbReference>
<dbReference type="Proteomes" id="UP000616885">
    <property type="component" value="Unassembled WGS sequence"/>
</dbReference>
<name>A0A8H7N8H1_BIOOC</name>
<evidence type="ECO:0000256" key="1">
    <source>
        <dbReference type="ARBA" id="ARBA00009902"/>
    </source>
</evidence>
<dbReference type="InterPro" id="IPR023296">
    <property type="entry name" value="Glyco_hydro_beta-prop_sf"/>
</dbReference>
<dbReference type="PANTHER" id="PTHR42800:SF3">
    <property type="entry name" value="GLYCOSYL HYDROLASE FAMILY 32 N-TERMINAL DOMAIN-CONTAINING PROTEIN"/>
    <property type="match status" value="1"/>
</dbReference>
<dbReference type="GO" id="GO:0005737">
    <property type="term" value="C:cytoplasm"/>
    <property type="evidence" value="ECO:0007669"/>
    <property type="project" value="TreeGrafter"/>
</dbReference>
<dbReference type="SUPFAM" id="SSF75005">
    <property type="entry name" value="Arabinanase/levansucrase/invertase"/>
    <property type="match status" value="1"/>
</dbReference>
<evidence type="ECO:0000256" key="3">
    <source>
        <dbReference type="ARBA" id="ARBA00023295"/>
    </source>
</evidence>
<accession>A0A8H7N8H1</accession>
<evidence type="ECO:0008006" key="9">
    <source>
        <dbReference type="Google" id="ProtNLM"/>
    </source>
</evidence>
<dbReference type="InterPro" id="IPR013320">
    <property type="entry name" value="ConA-like_dom_sf"/>
</dbReference>
<reference evidence="7" key="1">
    <citation type="submission" date="2020-10" db="EMBL/GenBank/DDBJ databases">
        <title>High-Quality Genome Resource of Clonostachys rosea strain S41 by Oxford Nanopore Long-Read Sequencing.</title>
        <authorList>
            <person name="Wang H."/>
        </authorList>
    </citation>
    <scope>NUCLEOTIDE SEQUENCE</scope>
    <source>
        <strain evidence="7">S41</strain>
    </source>
</reference>
<dbReference type="SMART" id="SM00640">
    <property type="entry name" value="Glyco_32"/>
    <property type="match status" value="1"/>
</dbReference>
<feature type="domain" description="Glycosyl hydrolase family 32 C-terminal" evidence="6">
    <location>
        <begin position="491"/>
        <end position="636"/>
    </location>
</feature>
<dbReference type="InterPro" id="IPR001362">
    <property type="entry name" value="Glyco_hydro_32"/>
</dbReference>
<evidence type="ECO:0000259" key="5">
    <source>
        <dbReference type="Pfam" id="PF00251"/>
    </source>
</evidence>
<evidence type="ECO:0000259" key="6">
    <source>
        <dbReference type="Pfam" id="PF08244"/>
    </source>
</evidence>
<dbReference type="CDD" id="cd18621">
    <property type="entry name" value="GH32_XdINV-like"/>
    <property type="match status" value="1"/>
</dbReference>
<sequence>MNAKVICLLQIQSPHPQHHTMLTADSRGDIATERVRESPTPHFFNHTLNASAFDFYDNKARSKSKNPSQTRPAFDRWRPKFHLMAPHGWMNDPCALGYNEATGTYHAGFQWNPKGYEWGNMSWGCASSNDLLHWNVQKTPSIEPDTAHGEEGVFTGSMLPTNPNGEKDGSLTAFFTSARYLPLHYTLPYTLGTESIHMAKSTDSGRSWTRYEHNPIVSLPPKEHSVLGWRDPFITRSKEADAILGKTSPSLYGLVAGSIRGKTPTVFLYEINPIRLTEWAYIGTLSDLGMNFNPSAWTGDYGQNFETANLISLADSKGKRHNIMTLGVEGCLKPRPKERSEVIDDHSQMWLCGQLKPSSNGVDLGFKFGGIVDHGCYYAMASFPDPITGEQVAFGWVLEEDLSPDLTARQKWSGCLSIPRVLRLVELHSVTKALKTDVGKITSTQATPTENDTFSILTFCAVPDPRLQNLRSSQYSLQPRVFTSRAPDQVELLNGCDTWEMKMSLKVGSATRCGFEIDFSQDYRETARIYFEPGNEMLYVDRSASTSYPGINRLPERAPHTLFTFLDSCNNTEELETLDFHVYYDCSVLEIFVNGRTAITTRVYPTSNTSFGVRPFVESTYAEGERSELVSFNLWELDSAGCIS</sequence>
<feature type="domain" description="Glycosyl hydrolase family 32 N-terminal" evidence="5">
    <location>
        <begin position="82"/>
        <end position="426"/>
    </location>
</feature>
<protein>
    <recommendedName>
        <fullName evidence="9">Glycosyl hydrolase family 32 N-terminal domain-containing protein</fullName>
    </recommendedName>
</protein>
<evidence type="ECO:0000313" key="7">
    <source>
        <dbReference type="EMBL" id="KAF9751039.1"/>
    </source>
</evidence>
<dbReference type="InterPro" id="IPR013189">
    <property type="entry name" value="Glyco_hydro_32_C"/>
</dbReference>
<dbReference type="Gene3D" id="2.60.120.560">
    <property type="entry name" value="Exo-inulinase, domain 1"/>
    <property type="match status" value="1"/>
</dbReference>
<dbReference type="InterPro" id="IPR013148">
    <property type="entry name" value="Glyco_hydro_32_N"/>
</dbReference>
<evidence type="ECO:0000256" key="2">
    <source>
        <dbReference type="ARBA" id="ARBA00022801"/>
    </source>
</evidence>
<proteinExistence type="inferred from homology"/>
<organism evidence="7 8">
    <name type="scientific">Bionectria ochroleuca</name>
    <name type="common">Gliocladium roseum</name>
    <dbReference type="NCBI Taxonomy" id="29856"/>
    <lineage>
        <taxon>Eukaryota</taxon>
        <taxon>Fungi</taxon>
        <taxon>Dikarya</taxon>
        <taxon>Ascomycota</taxon>
        <taxon>Pezizomycotina</taxon>
        <taxon>Sordariomycetes</taxon>
        <taxon>Hypocreomycetidae</taxon>
        <taxon>Hypocreales</taxon>
        <taxon>Bionectriaceae</taxon>
        <taxon>Clonostachys</taxon>
    </lineage>
</organism>
<dbReference type="PANTHER" id="PTHR42800">
    <property type="entry name" value="EXOINULINASE INUD (AFU_ORTHOLOGUE AFUA_5G00480)"/>
    <property type="match status" value="1"/>
</dbReference>
<dbReference type="EMBL" id="JADCTT010000006">
    <property type="protein sequence ID" value="KAF9751039.1"/>
    <property type="molecule type" value="Genomic_DNA"/>
</dbReference>
<dbReference type="Gene3D" id="2.115.10.20">
    <property type="entry name" value="Glycosyl hydrolase domain, family 43"/>
    <property type="match status" value="1"/>
</dbReference>
<dbReference type="GO" id="GO:0004575">
    <property type="term" value="F:sucrose alpha-glucosidase activity"/>
    <property type="evidence" value="ECO:0007669"/>
    <property type="project" value="TreeGrafter"/>
</dbReference>
<comment type="similarity">
    <text evidence="1 4">Belongs to the glycosyl hydrolase 32 family.</text>
</comment>
<evidence type="ECO:0000256" key="4">
    <source>
        <dbReference type="RuleBase" id="RU362110"/>
    </source>
</evidence>
<dbReference type="Pfam" id="PF08244">
    <property type="entry name" value="Glyco_hydro_32C"/>
    <property type="match status" value="1"/>
</dbReference>